<gene>
    <name evidence="7" type="ORF">AMON00008_LOCUS49740</name>
</gene>
<proteinExistence type="inferred from homology"/>
<dbReference type="PRINTS" id="PR01799">
    <property type="entry name" value="SFASSEMBLIN"/>
</dbReference>
<dbReference type="InterPro" id="IPR008374">
    <property type="entry name" value="SF_assemblin/giardin_b"/>
</dbReference>
<dbReference type="Pfam" id="PF06705">
    <property type="entry name" value="SF-assemblin"/>
    <property type="match status" value="1"/>
</dbReference>
<dbReference type="PANTHER" id="PTHR40412:SF1">
    <property type="entry name" value="SF-ASSEMBLIN"/>
    <property type="match status" value="1"/>
</dbReference>
<sequence>MSGAPQGDIVPATATQAKIGALREKFAGFQSQWEMETKHRINRDGTKLDGVKESMVKLEQTLNSEIKRRVEANKALQAMFESQISSIQDRLEAIFVDRLDKLQLSVDSLSDRMSAVERDFTVTREQYINDIEEKNAAVARDTNGLQNAFENEKVDRRERELGLFKRLGDHEARTRTALEAQSGSREQRYQHLRGELEEMRRARERGDDKFQTFILEEVAAVKNGLVAESHAREQADDDIVQALNHYTKCLQDALRIINQH</sequence>
<organism evidence="7">
    <name type="scientific">Alexandrium monilatum</name>
    <dbReference type="NCBI Taxonomy" id="311494"/>
    <lineage>
        <taxon>Eukaryota</taxon>
        <taxon>Sar</taxon>
        <taxon>Alveolata</taxon>
        <taxon>Dinophyceae</taxon>
        <taxon>Gonyaulacales</taxon>
        <taxon>Pyrocystaceae</taxon>
        <taxon>Alexandrium</taxon>
    </lineage>
</organism>
<dbReference type="PANTHER" id="PTHR40412">
    <property type="entry name" value="SF-ASSEMBLIN"/>
    <property type="match status" value="1"/>
</dbReference>
<evidence type="ECO:0000256" key="2">
    <source>
        <dbReference type="ARBA" id="ARBA00005678"/>
    </source>
</evidence>
<keyword evidence="6" id="KW-0206">Cytoskeleton</keyword>
<evidence type="ECO:0000256" key="5">
    <source>
        <dbReference type="ARBA" id="ARBA00023054"/>
    </source>
</evidence>
<keyword evidence="5" id="KW-0175">Coiled coil</keyword>
<dbReference type="AlphaFoldDB" id="A0A7S4SGD5"/>
<evidence type="ECO:0000256" key="4">
    <source>
        <dbReference type="ARBA" id="ARBA00022701"/>
    </source>
</evidence>
<reference evidence="7" key="1">
    <citation type="submission" date="2021-01" db="EMBL/GenBank/DDBJ databases">
        <authorList>
            <person name="Corre E."/>
            <person name="Pelletier E."/>
            <person name="Niang G."/>
            <person name="Scheremetjew M."/>
            <person name="Finn R."/>
            <person name="Kale V."/>
            <person name="Holt S."/>
            <person name="Cochrane G."/>
            <person name="Meng A."/>
            <person name="Brown T."/>
            <person name="Cohen L."/>
        </authorList>
    </citation>
    <scope>NUCLEOTIDE SEQUENCE</scope>
    <source>
        <strain evidence="7">CCMP3105</strain>
    </source>
</reference>
<dbReference type="GO" id="GO:0005200">
    <property type="term" value="F:structural constituent of cytoskeleton"/>
    <property type="evidence" value="ECO:0007669"/>
    <property type="project" value="InterPro"/>
</dbReference>
<accession>A0A7S4SGD5</accession>
<evidence type="ECO:0000313" key="7">
    <source>
        <dbReference type="EMBL" id="CAE4644624.1"/>
    </source>
</evidence>
<keyword evidence="3" id="KW-0963">Cytoplasm</keyword>
<evidence type="ECO:0000256" key="1">
    <source>
        <dbReference type="ARBA" id="ARBA00004245"/>
    </source>
</evidence>
<protein>
    <recommendedName>
        <fullName evidence="8">SF-assemblin</fullName>
    </recommendedName>
</protein>
<evidence type="ECO:0000256" key="6">
    <source>
        <dbReference type="ARBA" id="ARBA00023212"/>
    </source>
</evidence>
<dbReference type="EMBL" id="HBNR01070225">
    <property type="protein sequence ID" value="CAE4644624.1"/>
    <property type="molecule type" value="Transcribed_RNA"/>
</dbReference>
<name>A0A7S4SGD5_9DINO</name>
<comment type="similarity">
    <text evidence="2">Belongs to the SF-assemblin family.</text>
</comment>
<evidence type="ECO:0000256" key="3">
    <source>
        <dbReference type="ARBA" id="ARBA00022490"/>
    </source>
</evidence>
<dbReference type="GO" id="GO:0005874">
    <property type="term" value="C:microtubule"/>
    <property type="evidence" value="ECO:0007669"/>
    <property type="project" value="UniProtKB-KW"/>
</dbReference>
<comment type="subcellular location">
    <subcellularLocation>
        <location evidence="1">Cytoplasm</location>
        <location evidence="1">Cytoskeleton</location>
    </subcellularLocation>
</comment>
<keyword evidence="4" id="KW-0493">Microtubule</keyword>
<evidence type="ECO:0008006" key="8">
    <source>
        <dbReference type="Google" id="ProtNLM"/>
    </source>
</evidence>